<dbReference type="Pfam" id="PF14487">
    <property type="entry name" value="DarT"/>
    <property type="match status" value="1"/>
</dbReference>
<keyword evidence="2" id="KW-0328">Glycosyltransferase</keyword>
<evidence type="ECO:0000256" key="6">
    <source>
        <dbReference type="PROSITE-ProRule" id="PRU01362"/>
    </source>
</evidence>
<comment type="caution">
    <text evidence="8">The sequence shown here is derived from an EMBL/GenBank/DDBJ whole genome shotgun (WGS) entry which is preliminary data.</text>
</comment>
<gene>
    <name evidence="8" type="ORF">H9820_01955</name>
</gene>
<dbReference type="InterPro" id="IPR029494">
    <property type="entry name" value="DarT"/>
</dbReference>
<reference evidence="8" key="1">
    <citation type="journal article" date="2021" name="PeerJ">
        <title>Extensive microbial diversity within the chicken gut microbiome revealed by metagenomics and culture.</title>
        <authorList>
            <person name="Gilroy R."/>
            <person name="Ravi A."/>
            <person name="Getino M."/>
            <person name="Pursley I."/>
            <person name="Horton D.L."/>
            <person name="Alikhan N.F."/>
            <person name="Baker D."/>
            <person name="Gharbi K."/>
            <person name="Hall N."/>
            <person name="Watson M."/>
            <person name="Adriaenssens E.M."/>
            <person name="Foster-Nyarko E."/>
            <person name="Jarju S."/>
            <person name="Secka A."/>
            <person name="Antonio M."/>
            <person name="Oren A."/>
            <person name="Chaudhuri R.R."/>
            <person name="La Ragione R."/>
            <person name="Hildebrand F."/>
            <person name="Pallen M.J."/>
        </authorList>
    </citation>
    <scope>NUCLEOTIDE SEQUENCE</scope>
    <source>
        <strain evidence="8">3204</strain>
    </source>
</reference>
<organism evidence="8 9">
    <name type="scientific">Candidatus Companilactobacillus pullicola</name>
    <dbReference type="NCBI Taxonomy" id="2838523"/>
    <lineage>
        <taxon>Bacteria</taxon>
        <taxon>Bacillati</taxon>
        <taxon>Bacillota</taxon>
        <taxon>Bacilli</taxon>
        <taxon>Lactobacillales</taxon>
        <taxon>Lactobacillaceae</taxon>
        <taxon>Companilactobacillus</taxon>
    </lineage>
</organism>
<dbReference type="PROSITE" id="PS52018">
    <property type="entry name" value="DART"/>
    <property type="match status" value="1"/>
</dbReference>
<evidence type="ECO:0000259" key="7">
    <source>
        <dbReference type="PROSITE" id="PS52018"/>
    </source>
</evidence>
<evidence type="ECO:0000313" key="9">
    <source>
        <dbReference type="Proteomes" id="UP000824013"/>
    </source>
</evidence>
<dbReference type="GO" id="GO:0003677">
    <property type="term" value="F:DNA binding"/>
    <property type="evidence" value="ECO:0007669"/>
    <property type="project" value="UniProtKB-UniRule"/>
</dbReference>
<keyword evidence="3" id="KW-0808">Transferase</keyword>
<evidence type="ECO:0000256" key="5">
    <source>
        <dbReference type="ARBA" id="ARBA00023125"/>
    </source>
</evidence>
<evidence type="ECO:0000256" key="2">
    <source>
        <dbReference type="ARBA" id="ARBA00022676"/>
    </source>
</evidence>
<dbReference type="GO" id="GO:0016779">
    <property type="term" value="F:nucleotidyltransferase activity"/>
    <property type="evidence" value="ECO:0007669"/>
    <property type="project" value="UniProtKB-KW"/>
</dbReference>
<dbReference type="EMBL" id="DXCM01000018">
    <property type="protein sequence ID" value="HIY91692.1"/>
    <property type="molecule type" value="Genomic_DNA"/>
</dbReference>
<evidence type="ECO:0000256" key="3">
    <source>
        <dbReference type="ARBA" id="ARBA00022679"/>
    </source>
</evidence>
<dbReference type="AlphaFoldDB" id="A0A9D1ZKI1"/>
<comment type="caution">
    <text evidence="6">Lacks conserved residue(s) required for the propagation of feature annotation.</text>
</comment>
<evidence type="ECO:0000256" key="4">
    <source>
        <dbReference type="ARBA" id="ARBA00022695"/>
    </source>
</evidence>
<protein>
    <submittedName>
        <fullName evidence="8">DUF4433 domain-containing protein</fullName>
    </submittedName>
</protein>
<dbReference type="GO" id="GO:0016757">
    <property type="term" value="F:glycosyltransferase activity"/>
    <property type="evidence" value="ECO:0007669"/>
    <property type="project" value="UniProtKB-KW"/>
</dbReference>
<feature type="domain" description="DarT" evidence="7">
    <location>
        <begin position="29"/>
        <end position="237"/>
    </location>
</feature>
<keyword evidence="1 6" id="KW-1277">Toxin-antitoxin system</keyword>
<name>A0A9D1ZKI1_9LACO</name>
<comment type="similarity">
    <text evidence="6">Belongs to the DarT ADP-ribosyltransferase family.</text>
</comment>
<keyword evidence="5 6" id="KW-0238">DNA-binding</keyword>
<proteinExistence type="inferred from homology"/>
<accession>A0A9D1ZKI1</accession>
<dbReference type="Proteomes" id="UP000824013">
    <property type="component" value="Unassembled WGS sequence"/>
</dbReference>
<keyword evidence="4" id="KW-0548">Nucleotidyltransferase</keyword>
<reference evidence="8" key="2">
    <citation type="submission" date="2021-04" db="EMBL/GenBank/DDBJ databases">
        <authorList>
            <person name="Gilroy R."/>
        </authorList>
    </citation>
    <scope>NUCLEOTIDE SEQUENCE</scope>
    <source>
        <strain evidence="8">3204</strain>
    </source>
</reference>
<evidence type="ECO:0000256" key="1">
    <source>
        <dbReference type="ARBA" id="ARBA00022649"/>
    </source>
</evidence>
<sequence length="347" mass="40677">MDYQTTINKLLDGVIPINLNPLKRKYWPRFAFHFTDIENAIEILKLGFICSRNYARNHNIMINDNASEKVLNNTNPRVKDMVRLYFRPRTPTQYYNEGFQTKRSRNNSEFSANCPVPIFFLFDLNKLLISSGVKFSDRSLALSENVPLMDTPEEFSKLPFNDIYHDSGLGDMSSERKTEVKHHKHAEIVKRDILHLDYLKWIYVRSVAEKETLINLLHDAGIYKYDKIITVSDETTFYMDRNYIKRVVLGENDIKIDSSVKDPYPKEWGDSQYAVNPENTEDFLEFKLKLTQSNGNTYYWPKSKEKKALLQDRVGFINPQSDYKLEIYIDDHIAYKGAYNVGDDLPF</sequence>
<evidence type="ECO:0000313" key="8">
    <source>
        <dbReference type="EMBL" id="HIY91692.1"/>
    </source>
</evidence>